<dbReference type="EMBL" id="FOIT01000004">
    <property type="protein sequence ID" value="SEW07657.1"/>
    <property type="molecule type" value="Genomic_DNA"/>
</dbReference>
<evidence type="ECO:0000313" key="4">
    <source>
        <dbReference type="EMBL" id="SEW07657.1"/>
    </source>
</evidence>
<dbReference type="InterPro" id="IPR051158">
    <property type="entry name" value="Metallophosphoesterase_sf"/>
</dbReference>
<name>A0A662Z6F9_9STAP</name>
<dbReference type="OrthoDB" id="9780884at2"/>
<dbReference type="GO" id="GO:0046872">
    <property type="term" value="F:metal ion binding"/>
    <property type="evidence" value="ECO:0007669"/>
    <property type="project" value="UniProtKB-KW"/>
</dbReference>
<dbReference type="SUPFAM" id="SSF56300">
    <property type="entry name" value="Metallo-dependent phosphatases"/>
    <property type="match status" value="1"/>
</dbReference>
<dbReference type="GO" id="GO:0009245">
    <property type="term" value="P:lipid A biosynthetic process"/>
    <property type="evidence" value="ECO:0007669"/>
    <property type="project" value="TreeGrafter"/>
</dbReference>
<keyword evidence="1" id="KW-0479">Metal-binding</keyword>
<proteinExistence type="predicted"/>
<sequence length="280" mass="32387">MKIFSLFLAYNIALARFLYQSNKRIVITKREISLDRLPKEFSGMTIAHVSDYHNAFFGFRASRLIKKIKSLDADVIFFTGDIIDRRTPNLRRAKTFIKKLEQLGEVYYVTGNHEIHYDEFNKLYDAIGASKIKNISMNSAVLTKGNQSIHLIGMNDVWFYGDDEDPEIYNIFYEKLKEKVEGKSEFKLLLSHRPELLDQYASLDLDLVFSGHAHGGQFRVPIIKGLYAPHQGVFPKYTEGVYKKGNTQLTVSRGLGNSRFPYRLFNRPEIIKVTLKRSEE</sequence>
<evidence type="ECO:0000259" key="3">
    <source>
        <dbReference type="Pfam" id="PF00149"/>
    </source>
</evidence>
<feature type="domain" description="Calcineurin-like phosphoesterase" evidence="3">
    <location>
        <begin position="44"/>
        <end position="215"/>
    </location>
</feature>
<protein>
    <recommendedName>
        <fullName evidence="3">Calcineurin-like phosphoesterase domain-containing protein</fullName>
    </recommendedName>
</protein>
<keyword evidence="5" id="KW-1185">Reference proteome</keyword>
<dbReference type="AlphaFoldDB" id="A0A662Z6F9"/>
<dbReference type="Proteomes" id="UP000243605">
    <property type="component" value="Unassembled WGS sequence"/>
</dbReference>
<keyword evidence="2" id="KW-0378">Hydrolase</keyword>
<dbReference type="Gene3D" id="3.60.21.10">
    <property type="match status" value="1"/>
</dbReference>
<dbReference type="PANTHER" id="PTHR31302">
    <property type="entry name" value="TRANSMEMBRANE PROTEIN WITH METALLOPHOSPHOESTERASE DOMAIN-RELATED"/>
    <property type="match status" value="1"/>
</dbReference>
<evidence type="ECO:0000313" key="5">
    <source>
        <dbReference type="Proteomes" id="UP000243605"/>
    </source>
</evidence>
<evidence type="ECO:0000256" key="2">
    <source>
        <dbReference type="ARBA" id="ARBA00022801"/>
    </source>
</evidence>
<dbReference type="Pfam" id="PF00149">
    <property type="entry name" value="Metallophos"/>
    <property type="match status" value="1"/>
</dbReference>
<gene>
    <name evidence="4" type="ORF">SAMN05192557_1510</name>
</gene>
<organism evidence="4 5">
    <name type="scientific">Aliicoccus persicus</name>
    <dbReference type="NCBI Taxonomy" id="930138"/>
    <lineage>
        <taxon>Bacteria</taxon>
        <taxon>Bacillati</taxon>
        <taxon>Bacillota</taxon>
        <taxon>Bacilli</taxon>
        <taxon>Bacillales</taxon>
        <taxon>Staphylococcaceae</taxon>
        <taxon>Aliicoccus</taxon>
    </lineage>
</organism>
<dbReference type="InterPro" id="IPR029052">
    <property type="entry name" value="Metallo-depent_PP-like"/>
</dbReference>
<dbReference type="InterPro" id="IPR004843">
    <property type="entry name" value="Calcineurin-like_PHP"/>
</dbReference>
<reference evidence="4 5" key="1">
    <citation type="submission" date="2016-10" db="EMBL/GenBank/DDBJ databases">
        <authorList>
            <person name="Varghese N."/>
            <person name="Submissions S."/>
        </authorList>
    </citation>
    <scope>NUCLEOTIDE SEQUENCE [LARGE SCALE GENOMIC DNA]</scope>
    <source>
        <strain evidence="4 5">IBRC-M10081</strain>
    </source>
</reference>
<evidence type="ECO:0000256" key="1">
    <source>
        <dbReference type="ARBA" id="ARBA00022723"/>
    </source>
</evidence>
<dbReference type="RefSeq" id="WP_091475364.1">
    <property type="nucleotide sequence ID" value="NZ_FOIT01000004.1"/>
</dbReference>
<dbReference type="CDD" id="cd07385">
    <property type="entry name" value="MPP_YkuE_C"/>
    <property type="match status" value="1"/>
</dbReference>
<dbReference type="PANTHER" id="PTHR31302:SF31">
    <property type="entry name" value="PHOSPHODIESTERASE YAEI"/>
    <property type="match status" value="1"/>
</dbReference>
<dbReference type="GO" id="GO:0016020">
    <property type="term" value="C:membrane"/>
    <property type="evidence" value="ECO:0007669"/>
    <property type="project" value="GOC"/>
</dbReference>
<dbReference type="GO" id="GO:0008758">
    <property type="term" value="F:UDP-2,3-diacylglucosamine hydrolase activity"/>
    <property type="evidence" value="ECO:0007669"/>
    <property type="project" value="TreeGrafter"/>
</dbReference>
<accession>A0A662Z6F9</accession>